<evidence type="ECO:0000313" key="2">
    <source>
        <dbReference type="EMBL" id="SUZ51239.1"/>
    </source>
</evidence>
<gene>
    <name evidence="2" type="ORF">METZ01_LOCUS4093</name>
</gene>
<dbReference type="EMBL" id="UINC01000213">
    <property type="protein sequence ID" value="SUZ51239.1"/>
    <property type="molecule type" value="Genomic_DNA"/>
</dbReference>
<dbReference type="InterPro" id="IPR014867">
    <property type="entry name" value="Spore_coat_CotH_CotH2/3/7"/>
</dbReference>
<name>A0A381N9V8_9ZZZZ</name>
<organism evidence="2">
    <name type="scientific">marine metagenome</name>
    <dbReference type="NCBI Taxonomy" id="408172"/>
    <lineage>
        <taxon>unclassified sequences</taxon>
        <taxon>metagenomes</taxon>
        <taxon>ecological metagenomes</taxon>
    </lineage>
</organism>
<evidence type="ECO:0000259" key="1">
    <source>
        <dbReference type="Pfam" id="PF13860"/>
    </source>
</evidence>
<dbReference type="SUPFAM" id="SSF49785">
    <property type="entry name" value="Galactose-binding domain-like"/>
    <property type="match status" value="1"/>
</dbReference>
<dbReference type="Pfam" id="PF08757">
    <property type="entry name" value="CotH"/>
    <property type="match status" value="1"/>
</dbReference>
<accession>A0A381N9V8</accession>
<reference evidence="2" key="1">
    <citation type="submission" date="2018-05" db="EMBL/GenBank/DDBJ databases">
        <authorList>
            <person name="Lanie J.A."/>
            <person name="Ng W.-L."/>
            <person name="Kazmierczak K.M."/>
            <person name="Andrzejewski T.M."/>
            <person name="Davidsen T.M."/>
            <person name="Wayne K.J."/>
            <person name="Tettelin H."/>
            <person name="Glass J.I."/>
            <person name="Rusch D."/>
            <person name="Podicherti R."/>
            <person name="Tsui H.-C.T."/>
            <person name="Winkler M.E."/>
        </authorList>
    </citation>
    <scope>NUCLEOTIDE SEQUENCE</scope>
</reference>
<dbReference type="PANTHER" id="PTHR40050">
    <property type="entry name" value="INNER SPORE COAT PROTEIN H"/>
    <property type="match status" value="1"/>
</dbReference>
<dbReference type="AlphaFoldDB" id="A0A381N9V8"/>
<dbReference type="InterPro" id="IPR025965">
    <property type="entry name" value="FlgD/Vpr_Ig-like"/>
</dbReference>
<feature type="domain" description="FlgD/Vpr Ig-like" evidence="1">
    <location>
        <begin position="667"/>
        <end position="706"/>
    </location>
</feature>
<proteinExistence type="predicted"/>
<dbReference type="Gene3D" id="2.60.40.4070">
    <property type="match status" value="1"/>
</dbReference>
<dbReference type="InterPro" id="IPR026444">
    <property type="entry name" value="Secre_tail"/>
</dbReference>
<dbReference type="Pfam" id="PF13860">
    <property type="entry name" value="FlgD_ig"/>
    <property type="match status" value="1"/>
</dbReference>
<sequence>MIINIRNLLACICILAIAYSQDHWETAVYANDNWTYLVPESELPSHWNTLDFDESAWETGPGGFGYGDGDDGTEIEPTLSVYFRRIFTVVDAAKMVQAVLHADYDDGFIAYLNGTEIGRSINLGEPGTFIPYNETTSMDHEALLYSGGYPESYTLDSMELASIITAGENVLAVQVHNVGISSSDMSSNFFLSFGIADESTYYGSPPDWFQQPSVFTESNLPIVILDTEGQEIVDAPRITVHMGIIDNGSGINHITDPLNDYDGQISIEIRGSSSQMFPKKQYALETQDIDGENLNVSILGMPEENDWILHAPYSDKSLIRNFLAYELARDMGRYASRTRFCELVINGDYKGLYIFMEKIKRDNNRVDISKLEPDETTGDDLTGGYILKVDKWDGDNNDGWWSDPPLPEYEGVWYQYHYPKPEDIVEEQRNYIINYITDFEALIASSSYNDPAAGYYDQVDLGSFIDVSLMSEISKNVDAYRLSAFMYKDKDSDDDRLTMGPIWDYNLAFGNADYYGGWDPTGWQMDIELGEDYFKIPFWWYRIWNDETFRIAFNQRWQDLRQSVFSEDYIMNMIDSATTLIDEAQVRNFQRWPVLDEYVWPNAYVGGSYENEIDYLKGWITDHLDWVDQQVLMAVASAQVPGAYKLDNAYPNPFNPATTIGFSIPRSDFVKVKIYDTAGREITTLVNGEMVPGQHRFKWDGENQASGIYFIQMVCSRFEQTKMVILLK</sequence>
<dbReference type="Gene3D" id="2.60.120.260">
    <property type="entry name" value="Galactose-binding domain-like"/>
    <property type="match status" value="1"/>
</dbReference>
<dbReference type="NCBIfam" id="TIGR04183">
    <property type="entry name" value="Por_Secre_tail"/>
    <property type="match status" value="1"/>
</dbReference>
<protein>
    <recommendedName>
        <fullName evidence="1">FlgD/Vpr Ig-like domain-containing protein</fullName>
    </recommendedName>
</protein>
<dbReference type="PANTHER" id="PTHR40050:SF1">
    <property type="entry name" value="INNER SPORE COAT PROTEIN H"/>
    <property type="match status" value="1"/>
</dbReference>
<dbReference type="InterPro" id="IPR008979">
    <property type="entry name" value="Galactose-bd-like_sf"/>
</dbReference>